<evidence type="ECO:0000313" key="3">
    <source>
        <dbReference type="Proteomes" id="UP000298337"/>
    </source>
</evidence>
<name>A0A4Z0P1Z9_9BACT</name>
<sequence>MNLKAYNPAWAQHEAMHAATARWFRRGLLTSEQQQAIQTAYPLDFYRPGLFLRIGLFIFAYIGASGMVGLLAVITSFDHLESLAFIAAIGTWLALEFFIRSSRLYHAGADNALLYMALGWAALWLTAVLDDVLPSISSSSLLSSIQTTLLLGPLFLLGLLATIRFADRVVAFATYCLLLLLITIWLLQLPFGRLVLPFILMAVSAGAYQLVALLSKRPDYTYYQRCLVVLKVLSLSSLYLAGNYYVVREGNAVLGGDYLSAQIPSAPVFYLLTALVPLLYIRVGLRHPSRVWLLTGLAAAAFSLFTLRHYRAVLPTEIAAVLFGLLLILLAVWAARYLRPTRHGLTSLAQDEQPPLFNLESLIVAETAVVPTAPEPTFQFGGGHSGGAGADGTY</sequence>
<feature type="transmembrane region" description="Helical" evidence="1">
    <location>
        <begin position="194"/>
        <end position="214"/>
    </location>
</feature>
<feature type="transmembrane region" description="Helical" evidence="1">
    <location>
        <begin position="141"/>
        <end position="162"/>
    </location>
</feature>
<evidence type="ECO:0008006" key="4">
    <source>
        <dbReference type="Google" id="ProtNLM"/>
    </source>
</evidence>
<dbReference type="EMBL" id="SRLA01000004">
    <property type="protein sequence ID" value="TGE05261.1"/>
    <property type="molecule type" value="Genomic_DNA"/>
</dbReference>
<feature type="transmembrane region" description="Helical" evidence="1">
    <location>
        <begin position="50"/>
        <end position="74"/>
    </location>
</feature>
<organism evidence="2 3">
    <name type="scientific">Hymenobacter fodinae</name>
    <dbReference type="NCBI Taxonomy" id="2510796"/>
    <lineage>
        <taxon>Bacteria</taxon>
        <taxon>Pseudomonadati</taxon>
        <taxon>Bacteroidota</taxon>
        <taxon>Cytophagia</taxon>
        <taxon>Cytophagales</taxon>
        <taxon>Hymenobacteraceae</taxon>
        <taxon>Hymenobacter</taxon>
    </lineage>
</organism>
<feature type="transmembrane region" description="Helical" evidence="1">
    <location>
        <begin position="169"/>
        <end position="188"/>
    </location>
</feature>
<feature type="transmembrane region" description="Helical" evidence="1">
    <location>
        <begin position="226"/>
        <end position="247"/>
    </location>
</feature>
<gene>
    <name evidence="2" type="ORF">EU556_18275</name>
</gene>
<keyword evidence="1" id="KW-1133">Transmembrane helix</keyword>
<keyword evidence="1" id="KW-0812">Transmembrane</keyword>
<dbReference type="Proteomes" id="UP000298337">
    <property type="component" value="Unassembled WGS sequence"/>
</dbReference>
<evidence type="ECO:0000313" key="2">
    <source>
        <dbReference type="EMBL" id="TGE05261.1"/>
    </source>
</evidence>
<keyword evidence="1" id="KW-0472">Membrane</keyword>
<feature type="transmembrane region" description="Helical" evidence="1">
    <location>
        <begin position="267"/>
        <end position="285"/>
    </location>
</feature>
<feature type="transmembrane region" description="Helical" evidence="1">
    <location>
        <begin position="318"/>
        <end position="338"/>
    </location>
</feature>
<accession>A0A4Z0P1Z9</accession>
<proteinExistence type="predicted"/>
<feature type="transmembrane region" description="Helical" evidence="1">
    <location>
        <begin position="292"/>
        <end position="312"/>
    </location>
</feature>
<reference evidence="2 3" key="1">
    <citation type="submission" date="2019-04" db="EMBL/GenBank/DDBJ databases">
        <authorList>
            <person name="Feng G."/>
            <person name="Zhang J."/>
            <person name="Zhu H."/>
        </authorList>
    </citation>
    <scope>NUCLEOTIDE SEQUENCE [LARGE SCALE GENOMIC DNA]</scope>
    <source>
        <strain evidence="2 3">92R-1</strain>
    </source>
</reference>
<comment type="caution">
    <text evidence="2">The sequence shown here is derived from an EMBL/GenBank/DDBJ whole genome shotgun (WGS) entry which is preliminary data.</text>
</comment>
<dbReference type="OrthoDB" id="660047at2"/>
<keyword evidence="3" id="KW-1185">Reference proteome</keyword>
<evidence type="ECO:0000256" key="1">
    <source>
        <dbReference type="SAM" id="Phobius"/>
    </source>
</evidence>
<dbReference type="RefSeq" id="WP_135435578.1">
    <property type="nucleotide sequence ID" value="NZ_SRLA01000004.1"/>
</dbReference>
<dbReference type="AlphaFoldDB" id="A0A4Z0P1Z9"/>
<protein>
    <recommendedName>
        <fullName evidence="4">DUF2157 domain-containing protein</fullName>
    </recommendedName>
</protein>
<feature type="transmembrane region" description="Helical" evidence="1">
    <location>
        <begin position="111"/>
        <end position="129"/>
    </location>
</feature>
<feature type="transmembrane region" description="Helical" evidence="1">
    <location>
        <begin position="80"/>
        <end position="99"/>
    </location>
</feature>